<dbReference type="PANTHER" id="PTHR33840:SF1">
    <property type="entry name" value="TLE1 PHOSPHOLIPASE DOMAIN-CONTAINING PROTEIN"/>
    <property type="match status" value="1"/>
</dbReference>
<feature type="domain" description="T6SS Phospholipase effector Tle1-like catalytic" evidence="2">
    <location>
        <begin position="53"/>
        <end position="403"/>
    </location>
</feature>
<dbReference type="SUPFAM" id="SSF53474">
    <property type="entry name" value="alpha/beta-Hydrolases"/>
    <property type="match status" value="1"/>
</dbReference>
<dbReference type="STRING" id="708187.A0A1Q8RFE1"/>
<organism evidence="3 4">
    <name type="scientific">Colletotrichum chlorophyti</name>
    <dbReference type="NCBI Taxonomy" id="708187"/>
    <lineage>
        <taxon>Eukaryota</taxon>
        <taxon>Fungi</taxon>
        <taxon>Dikarya</taxon>
        <taxon>Ascomycota</taxon>
        <taxon>Pezizomycotina</taxon>
        <taxon>Sordariomycetes</taxon>
        <taxon>Hypocreomycetidae</taxon>
        <taxon>Glomerellales</taxon>
        <taxon>Glomerellaceae</taxon>
        <taxon>Colletotrichum</taxon>
    </lineage>
</organism>
<evidence type="ECO:0000259" key="2">
    <source>
        <dbReference type="Pfam" id="PF09994"/>
    </source>
</evidence>
<evidence type="ECO:0000313" key="3">
    <source>
        <dbReference type="EMBL" id="OLN83066.1"/>
    </source>
</evidence>
<evidence type="ECO:0000313" key="4">
    <source>
        <dbReference type="Proteomes" id="UP000186583"/>
    </source>
</evidence>
<proteinExistence type="predicted"/>
<sequence length="780" mass="88350">MTDTGESPDPGEPRIEVEPQLGSCSSYKLWTIDGGEKWDQCAHNTPEKEAHKKRLIVCCDGTWNNANGPGGIPTNVARLSSAVAHKCCTGMPQVVYYHRGAGTEKSKIARFLGGFLGWGVIEDVADVYRFICDNYNPGDEIVIIGFSRGAFTARSVAGMVCSIGLLNRFGLANFGPIFEDYRRFSEWNSDTAFDPQTHLTGLNIHNSDRLTHDLQVKGYMSGFYVRGKGNIEILEMELNEEKEKLFQRLKHCDGEDRLQRMADIYRDYLHTKFKMVLCEKTNPDDADCPWIPLKPTVKAVGVWDTVGSLGFPKMPWEGLRMDRSPQELRFASFNVHERVDYAFHALALDEWRTAFMPTLWGISTKNKNTHLRQVWFPGSHSDVGGGFVDQQIATISLAWMADQLTSIGVEFTPSEMLRIFRTVDLKAEARPWALGKINSPGFITALPDIVCGTFWYMCERYLGRDGIRGTRNPGLQNEDNSDKGVDDSQIVDDKQTQKRDNQELVHPSVRLRFLYGGRGLEDIGEWECVALTKNKYKLEQSKEDRPDWAKPPDPTYTSTYKTLCGDISSAHGGMVDEPDEDSGSRAVLLVPRQLPFEEELYTPSDLERWVREEELYRDLVSGNPFKPVQQWVWRSEETGQTLHEEHIGMWQRLFIKTSQEQISREQDRKAHADEDADEDTQKVRPEATRSIVSGISAQIRNGVTSVAAQAKQTILGIAGRGFHAPTPFKALKPLDHEPDYGYHGFILWQQGDMRTRHHRIRKTIYPDGSMSALLVLDTLD</sequence>
<dbReference type="Proteomes" id="UP000186583">
    <property type="component" value="Unassembled WGS sequence"/>
</dbReference>
<protein>
    <recommendedName>
        <fullName evidence="2">T6SS Phospholipase effector Tle1-like catalytic domain-containing protein</fullName>
    </recommendedName>
</protein>
<accession>A0A1Q8RFE1</accession>
<dbReference type="Gene3D" id="3.40.50.1820">
    <property type="entry name" value="alpha/beta hydrolase"/>
    <property type="match status" value="1"/>
</dbReference>
<name>A0A1Q8RFE1_9PEZI</name>
<dbReference type="PANTHER" id="PTHR33840">
    <property type="match status" value="1"/>
</dbReference>
<dbReference type="InterPro" id="IPR018712">
    <property type="entry name" value="Tle1-like_cat"/>
</dbReference>
<dbReference type="EMBL" id="MPGH01000208">
    <property type="protein sequence ID" value="OLN83066.1"/>
    <property type="molecule type" value="Genomic_DNA"/>
</dbReference>
<feature type="region of interest" description="Disordered" evidence="1">
    <location>
        <begin position="470"/>
        <end position="502"/>
    </location>
</feature>
<keyword evidence="4" id="KW-1185">Reference proteome</keyword>
<gene>
    <name evidence="3" type="ORF">CCHL11_09650</name>
</gene>
<feature type="compositionally biased region" description="Basic and acidic residues" evidence="1">
    <location>
        <begin position="480"/>
        <end position="502"/>
    </location>
</feature>
<dbReference type="InterPro" id="IPR029058">
    <property type="entry name" value="AB_hydrolase_fold"/>
</dbReference>
<dbReference type="OrthoDB" id="3057168at2759"/>
<evidence type="ECO:0000256" key="1">
    <source>
        <dbReference type="SAM" id="MobiDB-lite"/>
    </source>
</evidence>
<feature type="region of interest" description="Disordered" evidence="1">
    <location>
        <begin position="661"/>
        <end position="686"/>
    </location>
</feature>
<reference evidence="3 4" key="1">
    <citation type="submission" date="2016-11" db="EMBL/GenBank/DDBJ databases">
        <title>Draft Genome Assembly of Colletotrichum chlorophyti a pathogen of herbaceous plants.</title>
        <authorList>
            <person name="Gan P."/>
            <person name="Narusaka M."/>
            <person name="Tsushima A."/>
            <person name="Narusaka Y."/>
            <person name="Takano Y."/>
            <person name="Shirasu K."/>
        </authorList>
    </citation>
    <scope>NUCLEOTIDE SEQUENCE [LARGE SCALE GENOMIC DNA]</scope>
    <source>
        <strain evidence="3 4">NTL11</strain>
    </source>
</reference>
<dbReference type="AlphaFoldDB" id="A0A1Q8RFE1"/>
<dbReference type="Pfam" id="PF09994">
    <property type="entry name" value="T6SS_Tle1-like_cat"/>
    <property type="match status" value="1"/>
</dbReference>
<feature type="compositionally biased region" description="Basic and acidic residues" evidence="1">
    <location>
        <begin position="662"/>
        <end position="686"/>
    </location>
</feature>
<comment type="caution">
    <text evidence="3">The sequence shown here is derived from an EMBL/GenBank/DDBJ whole genome shotgun (WGS) entry which is preliminary data.</text>
</comment>